<keyword evidence="3" id="KW-0238">DNA-binding</keyword>
<dbReference type="PROSITE" id="PS50932">
    <property type="entry name" value="HTH_LACI_2"/>
    <property type="match status" value="1"/>
</dbReference>
<comment type="caution">
    <text evidence="6">The sequence shown here is derived from an EMBL/GenBank/DDBJ whole genome shotgun (WGS) entry which is preliminary data.</text>
</comment>
<feature type="domain" description="HTH lacI-type" evidence="5">
    <location>
        <begin position="5"/>
        <end position="59"/>
    </location>
</feature>
<dbReference type="SUPFAM" id="SSF47413">
    <property type="entry name" value="lambda repressor-like DNA-binding domains"/>
    <property type="match status" value="1"/>
</dbReference>
<dbReference type="RefSeq" id="WP_006779400.1">
    <property type="nucleotide sequence ID" value="NZ_CP040506.1"/>
</dbReference>
<organism evidence="6 7">
    <name type="scientific">Hungatella hathewayi WAL-18680</name>
    <dbReference type="NCBI Taxonomy" id="742737"/>
    <lineage>
        <taxon>Bacteria</taxon>
        <taxon>Bacillati</taxon>
        <taxon>Bacillota</taxon>
        <taxon>Clostridia</taxon>
        <taxon>Lachnospirales</taxon>
        <taxon>Lachnospiraceae</taxon>
        <taxon>Hungatella</taxon>
    </lineage>
</organism>
<dbReference type="Proteomes" id="UP000005384">
    <property type="component" value="Unassembled WGS sequence"/>
</dbReference>
<dbReference type="GO" id="GO:0000976">
    <property type="term" value="F:transcription cis-regulatory region binding"/>
    <property type="evidence" value="ECO:0007669"/>
    <property type="project" value="TreeGrafter"/>
</dbReference>
<proteinExistence type="predicted"/>
<dbReference type="HOGENOM" id="CLU_037628_6_1_9"/>
<dbReference type="Gene3D" id="3.40.50.2300">
    <property type="match status" value="2"/>
</dbReference>
<dbReference type="SMART" id="SM00354">
    <property type="entry name" value="HTH_LACI"/>
    <property type="match status" value="1"/>
</dbReference>
<dbReference type="InterPro" id="IPR000843">
    <property type="entry name" value="HTH_LacI"/>
</dbReference>
<protein>
    <recommendedName>
        <fullName evidence="5">HTH lacI-type domain-containing protein</fullName>
    </recommendedName>
</protein>
<evidence type="ECO:0000313" key="6">
    <source>
        <dbReference type="EMBL" id="EHI60607.1"/>
    </source>
</evidence>
<dbReference type="CDD" id="cd06267">
    <property type="entry name" value="PBP1_LacI_sugar_binding-like"/>
    <property type="match status" value="1"/>
</dbReference>
<keyword evidence="1" id="KW-0678">Repressor</keyword>
<evidence type="ECO:0000313" key="7">
    <source>
        <dbReference type="Proteomes" id="UP000005384"/>
    </source>
</evidence>
<dbReference type="GO" id="GO:0003700">
    <property type="term" value="F:DNA-binding transcription factor activity"/>
    <property type="evidence" value="ECO:0007669"/>
    <property type="project" value="TreeGrafter"/>
</dbReference>
<dbReference type="PROSITE" id="PS00356">
    <property type="entry name" value="HTH_LACI_1"/>
    <property type="match status" value="1"/>
</dbReference>
<dbReference type="Gene3D" id="1.10.260.40">
    <property type="entry name" value="lambda repressor-like DNA-binding domains"/>
    <property type="match status" value="1"/>
</dbReference>
<keyword evidence="7" id="KW-1185">Reference proteome</keyword>
<dbReference type="EMBL" id="ADLN01000014">
    <property type="protein sequence ID" value="EHI60607.1"/>
    <property type="molecule type" value="Genomic_DNA"/>
</dbReference>
<dbReference type="PANTHER" id="PTHR30146:SF148">
    <property type="entry name" value="HTH-TYPE TRANSCRIPTIONAL REPRESSOR PURR-RELATED"/>
    <property type="match status" value="1"/>
</dbReference>
<reference evidence="6 7" key="1">
    <citation type="submission" date="2011-08" db="EMBL/GenBank/DDBJ databases">
        <title>The Genome Sequence of Clostridium hathewayi WAL-18680.</title>
        <authorList>
            <consortium name="The Broad Institute Genome Sequencing Platform"/>
            <person name="Earl A."/>
            <person name="Ward D."/>
            <person name="Feldgarden M."/>
            <person name="Gevers D."/>
            <person name="Finegold S.M."/>
            <person name="Summanen P.H."/>
            <person name="Molitoris D.R."/>
            <person name="Song M."/>
            <person name="Daigneault M."/>
            <person name="Allen-Vercoe E."/>
            <person name="Young S.K."/>
            <person name="Zeng Q."/>
            <person name="Gargeya S."/>
            <person name="Fitzgerald M."/>
            <person name="Haas B."/>
            <person name="Abouelleil A."/>
            <person name="Alvarado L."/>
            <person name="Arachchi H.M."/>
            <person name="Berlin A."/>
            <person name="Brown A."/>
            <person name="Chapman S.B."/>
            <person name="Chen Z."/>
            <person name="Dunbar C."/>
            <person name="Freedman E."/>
            <person name="Gearin G."/>
            <person name="Gellesch M."/>
            <person name="Goldberg J."/>
            <person name="Griggs A."/>
            <person name="Gujja S."/>
            <person name="Heiman D."/>
            <person name="Howarth C."/>
            <person name="Larson L."/>
            <person name="Lui A."/>
            <person name="MacDonald P.J.P."/>
            <person name="Montmayeur A."/>
            <person name="Murphy C."/>
            <person name="Neiman D."/>
            <person name="Pearson M."/>
            <person name="Priest M."/>
            <person name="Roberts A."/>
            <person name="Saif S."/>
            <person name="Shea T."/>
            <person name="Shenoy N."/>
            <person name="Sisk P."/>
            <person name="Stolte C."/>
            <person name="Sykes S."/>
            <person name="Wortman J."/>
            <person name="Nusbaum C."/>
            <person name="Birren B."/>
        </authorList>
    </citation>
    <scope>NUCLEOTIDE SEQUENCE [LARGE SCALE GENOMIC DNA]</scope>
    <source>
        <strain evidence="6 7">WAL-18680</strain>
    </source>
</reference>
<dbReference type="CDD" id="cd01392">
    <property type="entry name" value="HTH_LacI"/>
    <property type="match status" value="1"/>
</dbReference>
<keyword evidence="2" id="KW-0805">Transcription regulation</keyword>
<sequence length="330" mass="36554">MVNKINIRDVAKRSGVSIATVSHVINQTKNVSPATREKVENSIKELGYVINSAARSLKTGTRKMIGCIIPDISNYFWAVIIEEIEDYLSSCGYHLIIINTKETTEKELDGIKLLSSGIVDGLIVGSTVADAREIDALLPEGFPVVFIDRAPEHCVHDSVIISNYASMFDAVTTLIHRGHQNIGYIAGLARLSTSKERLQAYKDALIKQGLDVKDSLIQCGDSMYMSALKPLNRLLELNCSAIVISNNVMAADVMNYLYRERERLPAKIDIIGYQEGIRDTYITQPVGLISQPSQRMGQMAAQQMINRIQNMDAPIQNFTLSSALTLFDNN</sequence>
<accession>G5ID42</accession>
<dbReference type="SUPFAM" id="SSF53822">
    <property type="entry name" value="Periplasmic binding protein-like I"/>
    <property type="match status" value="1"/>
</dbReference>
<dbReference type="InterPro" id="IPR001761">
    <property type="entry name" value="Peripla_BP/Lac1_sug-bd_dom"/>
</dbReference>
<keyword evidence="4" id="KW-0804">Transcription</keyword>
<dbReference type="InterPro" id="IPR010982">
    <property type="entry name" value="Lambda_DNA-bd_dom_sf"/>
</dbReference>
<gene>
    <name evidence="6" type="ORF">HMPREF9473_01416</name>
</gene>
<dbReference type="PANTHER" id="PTHR30146">
    <property type="entry name" value="LACI-RELATED TRANSCRIPTIONAL REPRESSOR"/>
    <property type="match status" value="1"/>
</dbReference>
<evidence type="ECO:0000256" key="2">
    <source>
        <dbReference type="ARBA" id="ARBA00023015"/>
    </source>
</evidence>
<dbReference type="PATRIC" id="fig|742737.3.peg.1430"/>
<name>G5ID42_9FIRM</name>
<evidence type="ECO:0000256" key="1">
    <source>
        <dbReference type="ARBA" id="ARBA00022491"/>
    </source>
</evidence>
<dbReference type="InterPro" id="IPR028082">
    <property type="entry name" value="Peripla_BP_I"/>
</dbReference>
<dbReference type="AlphaFoldDB" id="G5ID42"/>
<evidence type="ECO:0000256" key="3">
    <source>
        <dbReference type="ARBA" id="ARBA00023125"/>
    </source>
</evidence>
<evidence type="ECO:0000256" key="4">
    <source>
        <dbReference type="ARBA" id="ARBA00023163"/>
    </source>
</evidence>
<evidence type="ECO:0000259" key="5">
    <source>
        <dbReference type="PROSITE" id="PS50932"/>
    </source>
</evidence>
<dbReference type="Pfam" id="PF00356">
    <property type="entry name" value="LacI"/>
    <property type="match status" value="1"/>
</dbReference>
<dbReference type="Pfam" id="PF00532">
    <property type="entry name" value="Peripla_BP_1"/>
    <property type="match status" value="1"/>
</dbReference>